<dbReference type="InterPro" id="IPR001873">
    <property type="entry name" value="ENaC"/>
</dbReference>
<dbReference type="EMBL" id="LIAE01010503">
    <property type="protein sequence ID" value="PAV59751.1"/>
    <property type="molecule type" value="Genomic_DNA"/>
</dbReference>
<dbReference type="Pfam" id="PF00858">
    <property type="entry name" value="ASC"/>
    <property type="match status" value="1"/>
</dbReference>
<reference evidence="15 16" key="1">
    <citation type="journal article" date="2017" name="Curr. Biol.">
        <title>Genome architecture and evolution of a unichromosomal asexual nematode.</title>
        <authorList>
            <person name="Fradin H."/>
            <person name="Zegar C."/>
            <person name="Gutwein M."/>
            <person name="Lucas J."/>
            <person name="Kovtun M."/>
            <person name="Corcoran D."/>
            <person name="Baugh L.R."/>
            <person name="Kiontke K."/>
            <person name="Gunsalus K."/>
            <person name="Fitch D.H."/>
            <person name="Piano F."/>
        </authorList>
    </citation>
    <scope>NUCLEOTIDE SEQUENCE [LARGE SCALE GENOMIC DNA]</scope>
    <source>
        <strain evidence="15">PF1309</strain>
    </source>
</reference>
<feature type="region of interest" description="Disordered" evidence="14">
    <location>
        <begin position="325"/>
        <end position="349"/>
    </location>
</feature>
<keyword evidence="6" id="KW-1133">Transmembrane helix</keyword>
<keyword evidence="3 13" id="KW-0813">Transport</keyword>
<dbReference type="AlphaFoldDB" id="A0A2A2JDP6"/>
<proteinExistence type="inferred from homology"/>
<dbReference type="GO" id="GO:0016020">
    <property type="term" value="C:membrane"/>
    <property type="evidence" value="ECO:0007669"/>
    <property type="project" value="UniProtKB-SubCell"/>
</dbReference>
<keyword evidence="7" id="KW-0915">Sodium</keyword>
<evidence type="ECO:0000256" key="12">
    <source>
        <dbReference type="ARBA" id="ARBA00023303"/>
    </source>
</evidence>
<keyword evidence="5 13" id="KW-0812">Transmembrane</keyword>
<evidence type="ECO:0000256" key="7">
    <source>
        <dbReference type="ARBA" id="ARBA00023053"/>
    </source>
</evidence>
<dbReference type="STRING" id="2018661.A0A2A2JDP6"/>
<feature type="region of interest" description="Disordered" evidence="14">
    <location>
        <begin position="386"/>
        <end position="413"/>
    </location>
</feature>
<keyword evidence="10" id="KW-0325">Glycoprotein</keyword>
<gene>
    <name evidence="15" type="ORF">WR25_26465</name>
</gene>
<evidence type="ECO:0000256" key="3">
    <source>
        <dbReference type="ARBA" id="ARBA00022448"/>
    </source>
</evidence>
<evidence type="ECO:0000256" key="8">
    <source>
        <dbReference type="ARBA" id="ARBA00023065"/>
    </source>
</evidence>
<evidence type="ECO:0000256" key="10">
    <source>
        <dbReference type="ARBA" id="ARBA00023180"/>
    </source>
</evidence>
<organism evidence="15 16">
    <name type="scientific">Diploscapter pachys</name>
    <dbReference type="NCBI Taxonomy" id="2018661"/>
    <lineage>
        <taxon>Eukaryota</taxon>
        <taxon>Metazoa</taxon>
        <taxon>Ecdysozoa</taxon>
        <taxon>Nematoda</taxon>
        <taxon>Chromadorea</taxon>
        <taxon>Rhabditida</taxon>
        <taxon>Rhabditina</taxon>
        <taxon>Rhabditomorpha</taxon>
        <taxon>Rhabditoidea</taxon>
        <taxon>Rhabditidae</taxon>
        <taxon>Diploscapter</taxon>
    </lineage>
</organism>
<protein>
    <submittedName>
        <fullName evidence="15">Uncharacterized protein</fullName>
    </submittedName>
</protein>
<evidence type="ECO:0000256" key="1">
    <source>
        <dbReference type="ARBA" id="ARBA00004141"/>
    </source>
</evidence>
<keyword evidence="8 13" id="KW-0406">Ion transport</keyword>
<keyword evidence="9" id="KW-0472">Membrane</keyword>
<keyword evidence="16" id="KW-1185">Reference proteome</keyword>
<keyword evidence="11 13" id="KW-0739">Sodium transport</keyword>
<comment type="subcellular location">
    <subcellularLocation>
        <location evidence="1">Membrane</location>
        <topology evidence="1">Multi-pass membrane protein</topology>
    </subcellularLocation>
</comment>
<name>A0A2A2JDP6_9BILA</name>
<evidence type="ECO:0000256" key="13">
    <source>
        <dbReference type="RuleBase" id="RU000679"/>
    </source>
</evidence>
<evidence type="ECO:0000256" key="2">
    <source>
        <dbReference type="ARBA" id="ARBA00007193"/>
    </source>
</evidence>
<evidence type="ECO:0000256" key="11">
    <source>
        <dbReference type="ARBA" id="ARBA00023201"/>
    </source>
</evidence>
<evidence type="ECO:0000256" key="5">
    <source>
        <dbReference type="ARBA" id="ARBA00022692"/>
    </source>
</evidence>
<evidence type="ECO:0000256" key="4">
    <source>
        <dbReference type="ARBA" id="ARBA00022461"/>
    </source>
</evidence>
<dbReference type="OrthoDB" id="5851074at2759"/>
<dbReference type="GO" id="GO:0005272">
    <property type="term" value="F:sodium channel activity"/>
    <property type="evidence" value="ECO:0007669"/>
    <property type="project" value="UniProtKB-KW"/>
</dbReference>
<keyword evidence="4 13" id="KW-0894">Sodium channel</keyword>
<comment type="similarity">
    <text evidence="2 13">Belongs to the amiloride-sensitive sodium channel (TC 1.A.6) family.</text>
</comment>
<sequence>MQKIEHLVDRIRIRLHLPKPQRQCSCHENDPPPWTGEIHGLSQVSDLELPAIAICPKVPDGFNRTGIVGDIMGSLPNISYDLALDVLRYFIAGNGLENMDTVSYMNRTYLSYLNNLYKNWSIGYTTEEFFNLMQDKYGYKCEELFLECQLGGKTMDCCNDLMVRKTMMRRGICYQTRRGINQSDADDIGRIIFSLKASPSATNPDYNYTQIFGRDAECQVRKWYLSNIIYPFNCTLAYMNEISKLPPTNGTCRPDIIADNYFNNIQLVWNSVDVNEECTPGCQRWDYQTVLQQSQTLEEFIGYTFNLEASFNDLQYEYVKETIQSVSSSQTDVDEEKDTDTDLRTSRETISSEEADILRRCRRGRRRDRPKFEMPVIHKMEHVELPEISHEKWNTSKNETSNNNDTKNQKQDQ</sequence>
<evidence type="ECO:0000313" key="16">
    <source>
        <dbReference type="Proteomes" id="UP000218231"/>
    </source>
</evidence>
<evidence type="ECO:0000256" key="6">
    <source>
        <dbReference type="ARBA" id="ARBA00022989"/>
    </source>
</evidence>
<evidence type="ECO:0000313" key="15">
    <source>
        <dbReference type="EMBL" id="PAV59751.1"/>
    </source>
</evidence>
<evidence type="ECO:0000256" key="9">
    <source>
        <dbReference type="ARBA" id="ARBA00023136"/>
    </source>
</evidence>
<dbReference type="Proteomes" id="UP000218231">
    <property type="component" value="Unassembled WGS sequence"/>
</dbReference>
<accession>A0A2A2JDP6</accession>
<keyword evidence="12 13" id="KW-0407">Ion channel</keyword>
<evidence type="ECO:0000256" key="14">
    <source>
        <dbReference type="SAM" id="MobiDB-lite"/>
    </source>
</evidence>
<comment type="caution">
    <text evidence="15">The sequence shown here is derived from an EMBL/GenBank/DDBJ whole genome shotgun (WGS) entry which is preliminary data.</text>
</comment>